<dbReference type="NCBIfam" id="TIGR00842">
    <property type="entry name" value="bcct"/>
    <property type="match status" value="1"/>
</dbReference>
<feature type="transmembrane region" description="Helical" evidence="8">
    <location>
        <begin position="339"/>
        <end position="366"/>
    </location>
</feature>
<feature type="transmembrane region" description="Helical" evidence="8">
    <location>
        <begin position="85"/>
        <end position="104"/>
    </location>
</feature>
<sequence length="520" mass="57454">MVGKNVVSIVSLGLTLVFIILGIFFNEWLNSVFSSLLNVTIDSFGWFYLVACFLFLVLCLYFMFSKYGNIKLGKSSDRPEYSTKSWLAMLFSAAMGCGLVFWGVSEPVLHYVTPPIGSGSSAQSADTSMKFVFFHWGLNAWAIYAIVALGLAYFQFKKDLPGLISSIFYPVLKDKIYGPLGKTIDIYATFITAIGVSTVLGVTTLQLAGGLNTVWGVPNKLSTQIIILLVVTACFLISAYSGLNRGVKILSNLNMIIAFSLMLLLFILGPTSQIMRIFVNTTGEYLRDIVPMSLRLQTFAEDKWIGAWTIFYWAWWSTWAPFVGTFIARISKGRTIREFLVGVLVIPTLINFMWFSVFGGSALHIIQDLKQTALVEAINNDMTVALFSFFDYFPFSSVLSFIAILLITSFFVTSADSATYVLGMFGGNGTLNPSNRIKMIWGIFISASAIVLLISGGVTAVQTVATAIAFPFYIMMVIMCFCLLKAVSQENKTASQEKRASIIESHKYAKGEITKNSNTI</sequence>
<keyword evidence="7 8" id="KW-0472">Membrane</keyword>
<feature type="transmembrane region" description="Helical" evidence="8">
    <location>
        <begin position="221"/>
        <end position="243"/>
    </location>
</feature>
<keyword evidence="4" id="KW-1003">Cell membrane</keyword>
<proteinExistence type="inferred from homology"/>
<dbReference type="PANTHER" id="PTHR30047">
    <property type="entry name" value="HIGH-AFFINITY CHOLINE TRANSPORT PROTEIN-RELATED"/>
    <property type="match status" value="1"/>
</dbReference>
<dbReference type="RefSeq" id="WP_150442002.1">
    <property type="nucleotide sequence ID" value="NZ_VYKL01000037.1"/>
</dbReference>
<dbReference type="AlphaFoldDB" id="A0A5J5HAS9"/>
<feature type="transmembrane region" description="Helical" evidence="8">
    <location>
        <begin position="464"/>
        <end position="484"/>
    </location>
</feature>
<evidence type="ECO:0000256" key="1">
    <source>
        <dbReference type="ARBA" id="ARBA00004651"/>
    </source>
</evidence>
<accession>A0A5J5HAS9</accession>
<dbReference type="Pfam" id="PF02028">
    <property type="entry name" value="BCCT"/>
    <property type="match status" value="1"/>
</dbReference>
<organism evidence="9 10">
    <name type="scientific">Niallia endozanthoxylica</name>
    <dbReference type="NCBI Taxonomy" id="2036016"/>
    <lineage>
        <taxon>Bacteria</taxon>
        <taxon>Bacillati</taxon>
        <taxon>Bacillota</taxon>
        <taxon>Bacilli</taxon>
        <taxon>Bacillales</taxon>
        <taxon>Bacillaceae</taxon>
        <taxon>Niallia</taxon>
    </lineage>
</organism>
<keyword evidence="3" id="KW-0813">Transport</keyword>
<keyword evidence="5 8" id="KW-0812">Transmembrane</keyword>
<gene>
    <name evidence="9" type="ORF">F4V44_21195</name>
</gene>
<dbReference type="OrthoDB" id="9775735at2"/>
<evidence type="ECO:0000256" key="7">
    <source>
        <dbReference type="ARBA" id="ARBA00023136"/>
    </source>
</evidence>
<reference evidence="9 10" key="1">
    <citation type="submission" date="2019-09" db="EMBL/GenBank/DDBJ databases">
        <title>Whole genome sequences of isolates from the Mars Exploration Rovers.</title>
        <authorList>
            <person name="Seuylemezian A."/>
            <person name="Vaishampayan P."/>
        </authorList>
    </citation>
    <scope>NUCLEOTIDE SEQUENCE [LARGE SCALE GENOMIC DNA]</scope>
    <source>
        <strain evidence="9 10">MER_TA_151</strain>
    </source>
</reference>
<dbReference type="PANTHER" id="PTHR30047:SF7">
    <property type="entry name" value="HIGH-AFFINITY CHOLINE TRANSPORT PROTEIN"/>
    <property type="match status" value="1"/>
</dbReference>
<feature type="transmembrane region" description="Helical" evidence="8">
    <location>
        <begin position="398"/>
        <end position="427"/>
    </location>
</feature>
<evidence type="ECO:0000256" key="5">
    <source>
        <dbReference type="ARBA" id="ARBA00022692"/>
    </source>
</evidence>
<feature type="transmembrane region" description="Helical" evidence="8">
    <location>
        <begin position="133"/>
        <end position="154"/>
    </location>
</feature>
<dbReference type="Proteomes" id="UP000326671">
    <property type="component" value="Unassembled WGS sequence"/>
</dbReference>
<protein>
    <submittedName>
        <fullName evidence="9">BCCT family transporter</fullName>
    </submittedName>
</protein>
<dbReference type="InterPro" id="IPR000060">
    <property type="entry name" value="BCCT_transptr"/>
</dbReference>
<dbReference type="GO" id="GO:0005886">
    <property type="term" value="C:plasma membrane"/>
    <property type="evidence" value="ECO:0007669"/>
    <property type="project" value="UniProtKB-SubCell"/>
</dbReference>
<feature type="transmembrane region" description="Helical" evidence="8">
    <location>
        <begin position="305"/>
        <end position="327"/>
    </location>
</feature>
<dbReference type="GO" id="GO:0022857">
    <property type="term" value="F:transmembrane transporter activity"/>
    <property type="evidence" value="ECO:0007669"/>
    <property type="project" value="InterPro"/>
</dbReference>
<evidence type="ECO:0000313" key="9">
    <source>
        <dbReference type="EMBL" id="KAA9016988.1"/>
    </source>
</evidence>
<evidence type="ECO:0000256" key="4">
    <source>
        <dbReference type="ARBA" id="ARBA00022475"/>
    </source>
</evidence>
<feature type="transmembrane region" description="Helical" evidence="8">
    <location>
        <begin position="255"/>
        <end position="279"/>
    </location>
</feature>
<dbReference type="PROSITE" id="PS01303">
    <property type="entry name" value="BCCT"/>
    <property type="match status" value="1"/>
</dbReference>
<evidence type="ECO:0000256" key="6">
    <source>
        <dbReference type="ARBA" id="ARBA00022989"/>
    </source>
</evidence>
<evidence type="ECO:0000256" key="8">
    <source>
        <dbReference type="SAM" id="Phobius"/>
    </source>
</evidence>
<feature type="transmembrane region" description="Helical" evidence="8">
    <location>
        <begin position="45"/>
        <end position="64"/>
    </location>
</feature>
<feature type="transmembrane region" description="Helical" evidence="8">
    <location>
        <begin position="7"/>
        <end position="25"/>
    </location>
</feature>
<dbReference type="EMBL" id="VYKL01000037">
    <property type="protein sequence ID" value="KAA9016988.1"/>
    <property type="molecule type" value="Genomic_DNA"/>
</dbReference>
<feature type="transmembrane region" description="Helical" evidence="8">
    <location>
        <begin position="439"/>
        <end position="458"/>
    </location>
</feature>
<keyword evidence="6 8" id="KW-1133">Transmembrane helix</keyword>
<comment type="subcellular location">
    <subcellularLocation>
        <location evidence="1">Cell membrane</location>
        <topology evidence="1">Multi-pass membrane protein</topology>
    </subcellularLocation>
</comment>
<name>A0A5J5HAS9_9BACI</name>
<keyword evidence="10" id="KW-1185">Reference proteome</keyword>
<feature type="transmembrane region" description="Helical" evidence="8">
    <location>
        <begin position="186"/>
        <end position="209"/>
    </location>
</feature>
<dbReference type="InterPro" id="IPR018093">
    <property type="entry name" value="BCCT_CS"/>
</dbReference>
<comment type="similarity">
    <text evidence="2">Belongs to the BCCT transporter (TC 2.A.15) family.</text>
</comment>
<evidence type="ECO:0000256" key="2">
    <source>
        <dbReference type="ARBA" id="ARBA00005658"/>
    </source>
</evidence>
<comment type="caution">
    <text evidence="9">The sequence shown here is derived from an EMBL/GenBank/DDBJ whole genome shotgun (WGS) entry which is preliminary data.</text>
</comment>
<evidence type="ECO:0000313" key="10">
    <source>
        <dbReference type="Proteomes" id="UP000326671"/>
    </source>
</evidence>
<evidence type="ECO:0000256" key="3">
    <source>
        <dbReference type="ARBA" id="ARBA00022448"/>
    </source>
</evidence>